<dbReference type="InterPro" id="IPR036772">
    <property type="entry name" value="SRCR-like_dom_sf"/>
</dbReference>
<name>A0A2P4S3N8_BAMTH</name>
<dbReference type="PANTHER" id="PTHR48071">
    <property type="entry name" value="SRCR DOMAIN-CONTAINING PROTEIN"/>
    <property type="match status" value="1"/>
</dbReference>
<feature type="non-terminal residue" evidence="13">
    <location>
        <position position="1"/>
    </location>
</feature>
<dbReference type="InterPro" id="IPR001190">
    <property type="entry name" value="SRCR"/>
</dbReference>
<feature type="domain" description="SRCR" evidence="12">
    <location>
        <begin position="105"/>
        <end position="180"/>
    </location>
</feature>
<evidence type="ECO:0000256" key="3">
    <source>
        <dbReference type="ARBA" id="ARBA00022525"/>
    </source>
</evidence>
<evidence type="ECO:0000256" key="8">
    <source>
        <dbReference type="ARBA" id="ARBA00023136"/>
    </source>
</evidence>
<evidence type="ECO:0000256" key="2">
    <source>
        <dbReference type="ARBA" id="ARBA00004613"/>
    </source>
</evidence>
<dbReference type="GO" id="GO:0005886">
    <property type="term" value="C:plasma membrane"/>
    <property type="evidence" value="ECO:0007669"/>
    <property type="project" value="TreeGrafter"/>
</dbReference>
<evidence type="ECO:0000256" key="4">
    <source>
        <dbReference type="ARBA" id="ARBA00022692"/>
    </source>
</evidence>
<evidence type="ECO:0000259" key="12">
    <source>
        <dbReference type="PROSITE" id="PS50287"/>
    </source>
</evidence>
<evidence type="ECO:0000256" key="7">
    <source>
        <dbReference type="ARBA" id="ARBA00022989"/>
    </source>
</evidence>
<keyword evidence="10" id="KW-0325">Glycoprotein</keyword>
<keyword evidence="5" id="KW-0732">Signal</keyword>
<dbReference type="FunFam" id="3.10.250.10:FF:000016">
    <property type="entry name" value="Scavenger receptor cysteine-rich protein type 12"/>
    <property type="match status" value="1"/>
</dbReference>
<dbReference type="Pfam" id="PF00530">
    <property type="entry name" value="SRCR"/>
    <property type="match status" value="2"/>
</dbReference>
<dbReference type="SUPFAM" id="SSF56487">
    <property type="entry name" value="SRCR-like"/>
    <property type="match status" value="2"/>
</dbReference>
<keyword evidence="6" id="KW-0677">Repeat</keyword>
<dbReference type="EMBL" id="PPHD01118164">
    <property type="protein sequence ID" value="POI18726.1"/>
    <property type="molecule type" value="Genomic_DNA"/>
</dbReference>
<accession>A0A2P4S3N8</accession>
<evidence type="ECO:0000256" key="1">
    <source>
        <dbReference type="ARBA" id="ARBA00004167"/>
    </source>
</evidence>
<dbReference type="AlphaFoldDB" id="A0A2P4S3N8"/>
<evidence type="ECO:0000256" key="5">
    <source>
        <dbReference type="ARBA" id="ARBA00022729"/>
    </source>
</evidence>
<dbReference type="GO" id="GO:0004252">
    <property type="term" value="F:serine-type endopeptidase activity"/>
    <property type="evidence" value="ECO:0007669"/>
    <property type="project" value="TreeGrafter"/>
</dbReference>
<keyword evidence="9 11" id="KW-1015">Disulfide bond</keyword>
<feature type="disulfide bond" evidence="11">
    <location>
        <begin position="69"/>
        <end position="79"/>
    </location>
</feature>
<evidence type="ECO:0000256" key="11">
    <source>
        <dbReference type="PROSITE-ProRule" id="PRU00196"/>
    </source>
</evidence>
<comment type="caution">
    <text evidence="13">The sequence shown here is derived from an EMBL/GenBank/DDBJ whole genome shotgun (WGS) entry which is preliminary data.</text>
</comment>
<dbReference type="OrthoDB" id="9119369at2759"/>
<dbReference type="GO" id="GO:0031638">
    <property type="term" value="P:zymogen activation"/>
    <property type="evidence" value="ECO:0007669"/>
    <property type="project" value="TreeGrafter"/>
</dbReference>
<protein>
    <recommendedName>
        <fullName evidence="12">SRCR domain-containing protein</fullName>
    </recommendedName>
</protein>
<dbReference type="Proteomes" id="UP000237246">
    <property type="component" value="Unassembled WGS sequence"/>
</dbReference>
<dbReference type="PROSITE" id="PS50287">
    <property type="entry name" value="SRCR_2"/>
    <property type="match status" value="2"/>
</dbReference>
<keyword evidence="3" id="KW-0964">Secreted</keyword>
<keyword evidence="8" id="KW-0472">Membrane</keyword>
<keyword evidence="7" id="KW-1133">Transmembrane helix</keyword>
<evidence type="ECO:0000256" key="9">
    <source>
        <dbReference type="ARBA" id="ARBA00023157"/>
    </source>
</evidence>
<comment type="caution">
    <text evidence="11">Lacks conserved residue(s) required for the propagation of feature annotation.</text>
</comment>
<evidence type="ECO:0000256" key="10">
    <source>
        <dbReference type="ARBA" id="ARBA00023180"/>
    </source>
</evidence>
<dbReference type="GO" id="GO:0005615">
    <property type="term" value="C:extracellular space"/>
    <property type="evidence" value="ECO:0007669"/>
    <property type="project" value="TreeGrafter"/>
</dbReference>
<comment type="subcellular location">
    <subcellularLocation>
        <location evidence="1">Membrane</location>
        <topology evidence="1">Single-pass membrane protein</topology>
    </subcellularLocation>
    <subcellularLocation>
        <location evidence="2">Secreted</location>
    </subcellularLocation>
</comment>
<dbReference type="SMART" id="SM00202">
    <property type="entry name" value="SR"/>
    <property type="match status" value="2"/>
</dbReference>
<evidence type="ECO:0000256" key="6">
    <source>
        <dbReference type="ARBA" id="ARBA00022737"/>
    </source>
</evidence>
<dbReference type="PANTHER" id="PTHR48071:SF15">
    <property type="entry name" value="SRCR DOMAIN-CONTAINING PROTEIN"/>
    <property type="match status" value="1"/>
</dbReference>
<gene>
    <name evidence="13" type="ORF">CIB84_017526</name>
</gene>
<dbReference type="PRINTS" id="PR00258">
    <property type="entry name" value="SPERACTRCPTR"/>
</dbReference>
<keyword evidence="14" id="KW-1185">Reference proteome</keyword>
<sequence length="180" mass="18823">LRLHGGESRCDGRLEVAVRPGVWARVSVGLWDNGTATVVCRQLGCGVPEKIHAAPANASGPIELQELRCVGTEELLAQCNASGMATEPSKSAEELAIACSGLLDLRLTGEGSRCSGHLEVLHEGTWGRVCANGTSPATAAAVCRQLGCGTGGRRAAISSEGSEPAWLSWVRCEEVRCEEV</sequence>
<reference evidence="13 14" key="1">
    <citation type="submission" date="2018-01" db="EMBL/GenBank/DDBJ databases">
        <title>Comparison of the Chinese Bamboo Partridge and Red Junglefowl genome sequences highlights the importance of demography in genome evolution.</title>
        <authorList>
            <person name="Tiley G.P."/>
            <person name="Kimball R.T."/>
            <person name="Braun E.L."/>
            <person name="Burleigh J.G."/>
        </authorList>
    </citation>
    <scope>NUCLEOTIDE SEQUENCE [LARGE SCALE GENOMIC DNA]</scope>
    <source>
        <strain evidence="13">RTK389</strain>
        <tissue evidence="13">Blood</tissue>
    </source>
</reference>
<dbReference type="Gene3D" id="3.10.250.10">
    <property type="entry name" value="SRCR-like domain"/>
    <property type="match status" value="2"/>
</dbReference>
<proteinExistence type="predicted"/>
<evidence type="ECO:0000313" key="13">
    <source>
        <dbReference type="EMBL" id="POI18726.1"/>
    </source>
</evidence>
<organism evidence="13 14">
    <name type="scientific">Bambusicola thoracicus</name>
    <name type="common">Chinese bamboo-partridge</name>
    <name type="synonym">Perdix thoracica</name>
    <dbReference type="NCBI Taxonomy" id="9083"/>
    <lineage>
        <taxon>Eukaryota</taxon>
        <taxon>Metazoa</taxon>
        <taxon>Chordata</taxon>
        <taxon>Craniata</taxon>
        <taxon>Vertebrata</taxon>
        <taxon>Euteleostomi</taxon>
        <taxon>Archelosauria</taxon>
        <taxon>Archosauria</taxon>
        <taxon>Dinosauria</taxon>
        <taxon>Saurischia</taxon>
        <taxon>Theropoda</taxon>
        <taxon>Coelurosauria</taxon>
        <taxon>Aves</taxon>
        <taxon>Neognathae</taxon>
        <taxon>Galloanserae</taxon>
        <taxon>Galliformes</taxon>
        <taxon>Phasianidae</taxon>
        <taxon>Perdicinae</taxon>
        <taxon>Bambusicola</taxon>
    </lineage>
</organism>
<keyword evidence="4" id="KW-0812">Transmembrane</keyword>
<evidence type="ECO:0000313" key="14">
    <source>
        <dbReference type="Proteomes" id="UP000237246"/>
    </source>
</evidence>
<feature type="domain" description="SRCR" evidence="12">
    <location>
        <begin position="1"/>
        <end position="100"/>
    </location>
</feature>